<dbReference type="Gene3D" id="3.30.70.330">
    <property type="match status" value="1"/>
</dbReference>
<dbReference type="Pfam" id="PF00276">
    <property type="entry name" value="Ribosomal_L23"/>
    <property type="match status" value="1"/>
</dbReference>
<name>A0A519BD39_9DELT</name>
<keyword evidence="4 6" id="KW-0689">Ribosomal protein</keyword>
<dbReference type="EMBL" id="SGBD01000001">
    <property type="protein sequence ID" value="RZD15167.1"/>
    <property type="molecule type" value="Genomic_DNA"/>
</dbReference>
<evidence type="ECO:0000313" key="9">
    <source>
        <dbReference type="Proteomes" id="UP000320813"/>
    </source>
</evidence>
<accession>A0A519BD39</accession>
<evidence type="ECO:0000256" key="7">
    <source>
        <dbReference type="RuleBase" id="RU003934"/>
    </source>
</evidence>
<dbReference type="InterPro" id="IPR013025">
    <property type="entry name" value="Ribosomal_uL23-like"/>
</dbReference>
<dbReference type="GO" id="GO:0003735">
    <property type="term" value="F:structural constituent of ribosome"/>
    <property type="evidence" value="ECO:0007669"/>
    <property type="project" value="InterPro"/>
</dbReference>
<dbReference type="GO" id="GO:0006412">
    <property type="term" value="P:translation"/>
    <property type="evidence" value="ECO:0007669"/>
    <property type="project" value="UniProtKB-UniRule"/>
</dbReference>
<keyword evidence="5 6" id="KW-0687">Ribonucleoprotein</keyword>
<dbReference type="NCBIfam" id="NF004363">
    <property type="entry name" value="PRK05738.2-4"/>
    <property type="match status" value="1"/>
</dbReference>
<gene>
    <name evidence="6" type="primary">rplW</name>
    <name evidence="8" type="ORF">EVJ47_02520</name>
</gene>
<dbReference type="PANTHER" id="PTHR11620">
    <property type="entry name" value="60S RIBOSOMAL PROTEIN L23A"/>
    <property type="match status" value="1"/>
</dbReference>
<dbReference type="InterPro" id="IPR012677">
    <property type="entry name" value="Nucleotide-bd_a/b_plait_sf"/>
</dbReference>
<dbReference type="FunFam" id="3.30.70.330:FF:000001">
    <property type="entry name" value="50S ribosomal protein L23"/>
    <property type="match status" value="1"/>
</dbReference>
<dbReference type="NCBIfam" id="NF004359">
    <property type="entry name" value="PRK05738.1-3"/>
    <property type="match status" value="1"/>
</dbReference>
<comment type="function">
    <text evidence="6">One of the early assembly proteins it binds 23S rRNA. One of the proteins that surrounds the polypeptide exit tunnel on the outside of the ribosome. Forms the main docking site for trigger factor binding to the ribosome.</text>
</comment>
<dbReference type="AlphaFoldDB" id="A0A519BD39"/>
<dbReference type="GO" id="GO:1990904">
    <property type="term" value="C:ribonucleoprotein complex"/>
    <property type="evidence" value="ECO:0007669"/>
    <property type="project" value="UniProtKB-KW"/>
</dbReference>
<comment type="caution">
    <text evidence="8">The sequence shown here is derived from an EMBL/GenBank/DDBJ whole genome shotgun (WGS) entry which is preliminary data.</text>
</comment>
<keyword evidence="3 6" id="KW-0694">RNA-binding</keyword>
<evidence type="ECO:0000256" key="2">
    <source>
        <dbReference type="ARBA" id="ARBA00022730"/>
    </source>
</evidence>
<evidence type="ECO:0000256" key="6">
    <source>
        <dbReference type="HAMAP-Rule" id="MF_01369"/>
    </source>
</evidence>
<evidence type="ECO:0000256" key="1">
    <source>
        <dbReference type="ARBA" id="ARBA00006700"/>
    </source>
</evidence>
<evidence type="ECO:0000256" key="3">
    <source>
        <dbReference type="ARBA" id="ARBA00022884"/>
    </source>
</evidence>
<dbReference type="SUPFAM" id="SSF54189">
    <property type="entry name" value="Ribosomal proteins S24e, L23 and L15e"/>
    <property type="match status" value="1"/>
</dbReference>
<evidence type="ECO:0000256" key="5">
    <source>
        <dbReference type="ARBA" id="ARBA00023274"/>
    </source>
</evidence>
<keyword evidence="2 6" id="KW-0699">rRNA-binding</keyword>
<organism evidence="8 9">
    <name type="scientific">Candidatus Acidulodesulfobacterium ferriphilum</name>
    <dbReference type="NCBI Taxonomy" id="2597223"/>
    <lineage>
        <taxon>Bacteria</taxon>
        <taxon>Deltaproteobacteria</taxon>
        <taxon>Candidatus Acidulodesulfobacterales</taxon>
        <taxon>Candidatus Acidulodesulfobacterium</taxon>
    </lineage>
</organism>
<evidence type="ECO:0000256" key="4">
    <source>
        <dbReference type="ARBA" id="ARBA00022980"/>
    </source>
</evidence>
<dbReference type="InterPro" id="IPR012678">
    <property type="entry name" value="Ribosomal_uL23/eL15/eS24_sf"/>
</dbReference>
<comment type="subunit">
    <text evidence="6">Part of the 50S ribosomal subunit. Contacts protein L29, and trigger factor when it is bound to the ribosome.</text>
</comment>
<reference evidence="8 9" key="1">
    <citation type="submission" date="2019-01" db="EMBL/GenBank/DDBJ databases">
        <title>Insights into ecological role of a new deltaproteobacterial order Candidatus Sinidesulfobacterales (Sva0485) by metagenomics and metatranscriptomics.</title>
        <authorList>
            <person name="Tan S."/>
            <person name="Liu J."/>
            <person name="Fang Y."/>
            <person name="Hedlund B.P."/>
            <person name="Lian Z.H."/>
            <person name="Huang L.Y."/>
            <person name="Li J.T."/>
            <person name="Huang L.N."/>
            <person name="Li W.J."/>
            <person name="Jiang H.C."/>
            <person name="Dong H.L."/>
            <person name="Shu W.S."/>
        </authorList>
    </citation>
    <scope>NUCLEOTIDE SEQUENCE [LARGE SCALE GENOMIC DNA]</scope>
    <source>
        <strain evidence="8">AP3</strain>
    </source>
</reference>
<comment type="similarity">
    <text evidence="1 6 7">Belongs to the universal ribosomal protein uL23 family.</text>
</comment>
<dbReference type="PROSITE" id="PS00050">
    <property type="entry name" value="RIBOSOMAL_L23"/>
    <property type="match status" value="1"/>
</dbReference>
<dbReference type="HAMAP" id="MF_01369_B">
    <property type="entry name" value="Ribosomal_uL23_B"/>
    <property type="match status" value="1"/>
</dbReference>
<dbReference type="GO" id="GO:0005840">
    <property type="term" value="C:ribosome"/>
    <property type="evidence" value="ECO:0007669"/>
    <property type="project" value="UniProtKB-KW"/>
</dbReference>
<sequence>MKELYAVIEKALLSEKSLGIRETNNTYVFNVNKKANKKDIKDMVEKYFNVKVENVHTLINRGKYRRVGKYTGKLSNFKKAYVKLKDGQRISALEA</sequence>
<dbReference type="GO" id="GO:0019843">
    <property type="term" value="F:rRNA binding"/>
    <property type="evidence" value="ECO:0007669"/>
    <property type="project" value="UniProtKB-UniRule"/>
</dbReference>
<dbReference type="Proteomes" id="UP000320813">
    <property type="component" value="Unassembled WGS sequence"/>
</dbReference>
<proteinExistence type="inferred from homology"/>
<dbReference type="InterPro" id="IPR001014">
    <property type="entry name" value="Ribosomal_uL23_CS"/>
</dbReference>
<protein>
    <recommendedName>
        <fullName evidence="6">Large ribosomal subunit protein uL23</fullName>
    </recommendedName>
</protein>
<evidence type="ECO:0000313" key="8">
    <source>
        <dbReference type="EMBL" id="RZD15167.1"/>
    </source>
</evidence>